<sequence>MGIFSSRAPIPTMSDRARQDRCTDELIGICRGILADGTVNLQEARFLLDWLERHREFIGVYPFNVLYQRVQGAMFDGVLDSDEEKDLLDVLVRTVGGESHAAGSSASLSTALPFDNPPPEITFAGHVFAVTGVFSFGQRRDVVEAIQRRGGQVKPTVSKSVRFLVVGEIGSRDWTHSCFGRKIEEAMALRAEGQNLSIVSEELWSRSLR</sequence>
<keyword evidence="3" id="KW-1185">Reference proteome</keyword>
<dbReference type="EMBL" id="SJTG01000002">
    <property type="protein sequence ID" value="TCI11298.1"/>
    <property type="molecule type" value="Genomic_DNA"/>
</dbReference>
<evidence type="ECO:0000313" key="3">
    <source>
        <dbReference type="Proteomes" id="UP000291822"/>
    </source>
</evidence>
<evidence type="ECO:0000259" key="1">
    <source>
        <dbReference type="PROSITE" id="PS50172"/>
    </source>
</evidence>
<accession>A0A4R0YWK5</accession>
<dbReference type="AlphaFoldDB" id="A0A4R0YWK5"/>
<name>A0A4R0YWK5_9GAMM</name>
<protein>
    <submittedName>
        <fullName evidence="2">NAD-dependent DNA ligase</fullName>
    </submittedName>
</protein>
<dbReference type="SUPFAM" id="SSF52113">
    <property type="entry name" value="BRCT domain"/>
    <property type="match status" value="1"/>
</dbReference>
<dbReference type="PROSITE" id="PS50172">
    <property type="entry name" value="BRCT"/>
    <property type="match status" value="1"/>
</dbReference>
<feature type="domain" description="BRCT" evidence="1">
    <location>
        <begin position="118"/>
        <end position="209"/>
    </location>
</feature>
<dbReference type="GO" id="GO:0016874">
    <property type="term" value="F:ligase activity"/>
    <property type="evidence" value="ECO:0007669"/>
    <property type="project" value="UniProtKB-KW"/>
</dbReference>
<gene>
    <name evidence="2" type="ORF">EZM97_21095</name>
</gene>
<reference evidence="2 3" key="1">
    <citation type="submission" date="2019-02" db="EMBL/GenBank/DDBJ databases">
        <title>Dyella amyloliquefaciens sp. nov., isolated from forest soil.</title>
        <authorList>
            <person name="Gao Z.-H."/>
            <person name="Qiu L.-H."/>
        </authorList>
    </citation>
    <scope>NUCLEOTIDE SEQUENCE [LARGE SCALE GENOMIC DNA]</scope>
    <source>
        <strain evidence="2 3">KACC 12747</strain>
    </source>
</reference>
<dbReference type="Proteomes" id="UP000291822">
    <property type="component" value="Unassembled WGS sequence"/>
</dbReference>
<dbReference type="InterPro" id="IPR001357">
    <property type="entry name" value="BRCT_dom"/>
</dbReference>
<organism evidence="2 3">
    <name type="scientific">Dyella soli</name>
    <dbReference type="NCBI Taxonomy" id="522319"/>
    <lineage>
        <taxon>Bacteria</taxon>
        <taxon>Pseudomonadati</taxon>
        <taxon>Pseudomonadota</taxon>
        <taxon>Gammaproteobacteria</taxon>
        <taxon>Lysobacterales</taxon>
        <taxon>Rhodanobacteraceae</taxon>
        <taxon>Dyella</taxon>
    </lineage>
</organism>
<evidence type="ECO:0000313" key="2">
    <source>
        <dbReference type="EMBL" id="TCI11298.1"/>
    </source>
</evidence>
<dbReference type="Gene3D" id="3.40.50.10190">
    <property type="entry name" value="BRCT domain"/>
    <property type="match status" value="1"/>
</dbReference>
<dbReference type="CDD" id="cd17748">
    <property type="entry name" value="BRCT_DNA_ligase_like"/>
    <property type="match status" value="1"/>
</dbReference>
<dbReference type="InterPro" id="IPR036420">
    <property type="entry name" value="BRCT_dom_sf"/>
</dbReference>
<proteinExistence type="predicted"/>
<dbReference type="Pfam" id="PF00533">
    <property type="entry name" value="BRCT"/>
    <property type="match status" value="1"/>
</dbReference>
<keyword evidence="2" id="KW-0436">Ligase</keyword>
<comment type="caution">
    <text evidence="2">The sequence shown here is derived from an EMBL/GenBank/DDBJ whole genome shotgun (WGS) entry which is preliminary data.</text>
</comment>